<evidence type="ECO:0000256" key="3">
    <source>
        <dbReference type="ARBA" id="ARBA00022729"/>
    </source>
</evidence>
<evidence type="ECO:0000313" key="7">
    <source>
        <dbReference type="Proteomes" id="UP000518206"/>
    </source>
</evidence>
<dbReference type="PROSITE" id="PS51257">
    <property type="entry name" value="PROKAR_LIPOPROTEIN"/>
    <property type="match status" value="1"/>
</dbReference>
<evidence type="ECO:0000256" key="1">
    <source>
        <dbReference type="ARBA" id="ARBA00004196"/>
    </source>
</evidence>
<sequence length="342" mass="35632">MRTRRRPGPHPRHRRSRTLALGVACTLVAALAACSDAEEQDVTVGLITKQEINPFWVAMKNDALDAADDHDVDLVTATGSSDVDVESQVEAIRRMTADGVDGILVAPTDSRAVVPAIEEARAAGVIVIAVDTPTDPTSAVDAVLATDNRRAGALVGGYAREKVAQLGITPRVALLDLAPGIASGELRREGFLSGFGIEEGDPVISGSVDTEGDEDLARVGMRELLAQDPGINVVYTVNEPAALGAIAVMRDAGIDMAGVVIVSVDGGCAAMKSAVRPGDLDATAQQYPENMAAQGVRQIAEAVRGGDRPSGYLDTGVTLVTRYPMPGVASENVPFGVRNCWG</sequence>
<evidence type="ECO:0000259" key="5">
    <source>
        <dbReference type="Pfam" id="PF13407"/>
    </source>
</evidence>
<dbReference type="PANTHER" id="PTHR46847:SF2">
    <property type="entry name" value="ABC TRANSPORTER SUGAR-BINDING PROTEIN"/>
    <property type="match status" value="1"/>
</dbReference>
<dbReference type="GO" id="GO:0030313">
    <property type="term" value="C:cell envelope"/>
    <property type="evidence" value="ECO:0007669"/>
    <property type="project" value="UniProtKB-SubCell"/>
</dbReference>
<proteinExistence type="inferred from homology"/>
<dbReference type="PANTHER" id="PTHR46847">
    <property type="entry name" value="D-ALLOSE-BINDING PERIPLASMIC PROTEIN-RELATED"/>
    <property type="match status" value="1"/>
</dbReference>
<feature type="signal peptide" evidence="4">
    <location>
        <begin position="1"/>
        <end position="32"/>
    </location>
</feature>
<evidence type="ECO:0000256" key="2">
    <source>
        <dbReference type="ARBA" id="ARBA00007639"/>
    </source>
</evidence>
<dbReference type="InterPro" id="IPR028082">
    <property type="entry name" value="Peripla_BP_I"/>
</dbReference>
<evidence type="ECO:0000313" key="6">
    <source>
        <dbReference type="EMBL" id="MBB2921594.1"/>
    </source>
</evidence>
<comment type="subcellular location">
    <subcellularLocation>
        <location evidence="1">Cell envelope</location>
    </subcellularLocation>
</comment>
<protein>
    <submittedName>
        <fullName evidence="6">Fructose transport system substrate-binding protein</fullName>
    </submittedName>
</protein>
<reference evidence="6 7" key="1">
    <citation type="submission" date="2020-08" db="EMBL/GenBank/DDBJ databases">
        <title>The Agave Microbiome: Exploring the role of microbial communities in plant adaptations to desert environments.</title>
        <authorList>
            <person name="Partida-Martinez L.P."/>
        </authorList>
    </citation>
    <scope>NUCLEOTIDE SEQUENCE [LARGE SCALE GENOMIC DNA]</scope>
    <source>
        <strain evidence="6 7">RAS26</strain>
    </source>
</reference>
<keyword evidence="3 4" id="KW-0732">Signal</keyword>
<comment type="similarity">
    <text evidence="2">Belongs to the bacterial solute-binding protein 2 family.</text>
</comment>
<dbReference type="RefSeq" id="WP_183294585.1">
    <property type="nucleotide sequence ID" value="NZ_JACHVX010000001.1"/>
</dbReference>
<feature type="chain" id="PRO_5031005125" evidence="4">
    <location>
        <begin position="33"/>
        <end position="342"/>
    </location>
</feature>
<dbReference type="SUPFAM" id="SSF53822">
    <property type="entry name" value="Periplasmic binding protein-like I"/>
    <property type="match status" value="1"/>
</dbReference>
<organism evidence="6 7">
    <name type="scientific">Cellulomonas cellasea</name>
    <dbReference type="NCBI Taxonomy" id="43670"/>
    <lineage>
        <taxon>Bacteria</taxon>
        <taxon>Bacillati</taxon>
        <taxon>Actinomycetota</taxon>
        <taxon>Actinomycetes</taxon>
        <taxon>Micrococcales</taxon>
        <taxon>Cellulomonadaceae</taxon>
        <taxon>Cellulomonas</taxon>
    </lineage>
</organism>
<gene>
    <name evidence="6" type="ORF">FHR80_000488</name>
</gene>
<dbReference type="Gene3D" id="3.40.50.2300">
    <property type="match status" value="2"/>
</dbReference>
<reference evidence="6 7" key="2">
    <citation type="submission" date="2020-08" db="EMBL/GenBank/DDBJ databases">
        <authorList>
            <person name="Partida-Martinez L."/>
            <person name="Huntemann M."/>
            <person name="Clum A."/>
            <person name="Wang J."/>
            <person name="Palaniappan K."/>
            <person name="Ritter S."/>
            <person name="Chen I.-M."/>
            <person name="Stamatis D."/>
            <person name="Reddy T."/>
            <person name="O'Malley R."/>
            <person name="Daum C."/>
            <person name="Shapiro N."/>
            <person name="Ivanova N."/>
            <person name="Kyrpides N."/>
            <person name="Woyke T."/>
        </authorList>
    </citation>
    <scope>NUCLEOTIDE SEQUENCE [LARGE SCALE GENOMIC DNA]</scope>
    <source>
        <strain evidence="6 7">RAS26</strain>
    </source>
</reference>
<dbReference type="Proteomes" id="UP000518206">
    <property type="component" value="Unassembled WGS sequence"/>
</dbReference>
<dbReference type="Pfam" id="PF13407">
    <property type="entry name" value="Peripla_BP_4"/>
    <property type="match status" value="1"/>
</dbReference>
<name>A0A7W4YA12_9CELL</name>
<accession>A0A7W4YA12</accession>
<evidence type="ECO:0000256" key="4">
    <source>
        <dbReference type="SAM" id="SignalP"/>
    </source>
</evidence>
<comment type="caution">
    <text evidence="6">The sequence shown here is derived from an EMBL/GenBank/DDBJ whole genome shotgun (WGS) entry which is preliminary data.</text>
</comment>
<dbReference type="InterPro" id="IPR025997">
    <property type="entry name" value="SBP_2_dom"/>
</dbReference>
<dbReference type="GO" id="GO:0030246">
    <property type="term" value="F:carbohydrate binding"/>
    <property type="evidence" value="ECO:0007669"/>
    <property type="project" value="UniProtKB-ARBA"/>
</dbReference>
<dbReference type="AlphaFoldDB" id="A0A7W4YA12"/>
<feature type="domain" description="Periplasmic binding protein" evidence="5">
    <location>
        <begin position="44"/>
        <end position="305"/>
    </location>
</feature>
<dbReference type="EMBL" id="JACHVX010000001">
    <property type="protein sequence ID" value="MBB2921594.1"/>
    <property type="molecule type" value="Genomic_DNA"/>
</dbReference>